<keyword evidence="4" id="KW-1185">Reference proteome</keyword>
<keyword evidence="1" id="KW-1133">Transmembrane helix</keyword>
<organism evidence="3 4">
    <name type="scientific">Ancylomarina subtilis</name>
    <dbReference type="NCBI Taxonomy" id="1639035"/>
    <lineage>
        <taxon>Bacteria</taxon>
        <taxon>Pseudomonadati</taxon>
        <taxon>Bacteroidota</taxon>
        <taxon>Bacteroidia</taxon>
        <taxon>Marinilabiliales</taxon>
        <taxon>Marinifilaceae</taxon>
        <taxon>Ancylomarina</taxon>
    </lineage>
</organism>
<reference evidence="3 4" key="1">
    <citation type="submission" date="2019-02" db="EMBL/GenBank/DDBJ databases">
        <title>Genomic Encyclopedia of Type Strains, Phase IV (KMG-IV): sequencing the most valuable type-strain genomes for metagenomic binning, comparative biology and taxonomic classification.</title>
        <authorList>
            <person name="Goeker M."/>
        </authorList>
    </citation>
    <scope>NUCLEOTIDE SEQUENCE [LARGE SCALE GENOMIC DNA]</scope>
    <source>
        <strain evidence="3 4">DSM 28825</strain>
    </source>
</reference>
<dbReference type="PANTHER" id="PTHR34220:SF7">
    <property type="entry name" value="SENSOR HISTIDINE KINASE YPDA"/>
    <property type="match status" value="1"/>
</dbReference>
<dbReference type="InterPro" id="IPR036890">
    <property type="entry name" value="HATPase_C_sf"/>
</dbReference>
<gene>
    <name evidence="3" type="ORF">EV201_2964</name>
</gene>
<dbReference type="EMBL" id="SHKN01000004">
    <property type="protein sequence ID" value="RZT91751.1"/>
    <property type="molecule type" value="Genomic_DNA"/>
</dbReference>
<accession>A0A4Q7V5E2</accession>
<protein>
    <submittedName>
        <fullName evidence="3">Histidine kinase</fullName>
    </submittedName>
</protein>
<dbReference type="Proteomes" id="UP000293562">
    <property type="component" value="Unassembled WGS sequence"/>
</dbReference>
<dbReference type="AlphaFoldDB" id="A0A4Q7V5E2"/>
<feature type="domain" description="Signal transduction histidine kinase internal region" evidence="2">
    <location>
        <begin position="149"/>
        <end position="227"/>
    </location>
</feature>
<feature type="transmembrane region" description="Helical" evidence="1">
    <location>
        <begin position="43"/>
        <end position="62"/>
    </location>
</feature>
<dbReference type="GO" id="GO:0000155">
    <property type="term" value="F:phosphorelay sensor kinase activity"/>
    <property type="evidence" value="ECO:0007669"/>
    <property type="project" value="InterPro"/>
</dbReference>
<keyword evidence="3" id="KW-0418">Kinase</keyword>
<evidence type="ECO:0000313" key="4">
    <source>
        <dbReference type="Proteomes" id="UP000293562"/>
    </source>
</evidence>
<feature type="transmembrane region" description="Helical" evidence="1">
    <location>
        <begin position="69"/>
        <end position="92"/>
    </location>
</feature>
<dbReference type="InterPro" id="IPR010559">
    <property type="entry name" value="Sig_transdc_His_kin_internal"/>
</dbReference>
<dbReference type="InterPro" id="IPR050640">
    <property type="entry name" value="Bact_2-comp_sensor_kinase"/>
</dbReference>
<feature type="transmembrane region" description="Helical" evidence="1">
    <location>
        <begin position="12"/>
        <end position="31"/>
    </location>
</feature>
<dbReference type="PANTHER" id="PTHR34220">
    <property type="entry name" value="SENSOR HISTIDINE KINASE YPDA"/>
    <property type="match status" value="1"/>
</dbReference>
<keyword evidence="3" id="KW-0808">Transferase</keyword>
<proteinExistence type="predicted"/>
<dbReference type="Gene3D" id="3.30.565.10">
    <property type="entry name" value="Histidine kinase-like ATPase, C-terminal domain"/>
    <property type="match status" value="1"/>
</dbReference>
<sequence length="334" mass="38663">MLSIRLDITKKIILHTVAWILLFLLPPFLFNSFERVSTVAPEYYYFSCLLLIPIYYITRIYLLQKKSIVYIIVVIICFLVYLYLPQLIFKILQETDSEANFFISDAHRLNRMRQGLSILFFVVLAINILEITSQLRKSSQKMSSEKNKAELSLLKSQIDPHFLFNSLNSIYYEAIEKTDLAPKAIMSLSNLMRYVLTDAKSEYVSLDQEISYIQGYIELQKLRLPHKTHLNFDLSVDNGEVMIAPLLLIPFIENAFKYGVSSSSDTEINIKLRVEKNHLSFQVRNGIFTNKEADGTQSGLDNVKKRLALIYPGKHDLRINHETNSYQVDLSINL</sequence>
<keyword evidence="1" id="KW-0812">Transmembrane</keyword>
<feature type="transmembrane region" description="Helical" evidence="1">
    <location>
        <begin position="112"/>
        <end position="132"/>
    </location>
</feature>
<dbReference type="SUPFAM" id="SSF55874">
    <property type="entry name" value="ATPase domain of HSP90 chaperone/DNA topoisomerase II/histidine kinase"/>
    <property type="match status" value="1"/>
</dbReference>
<evidence type="ECO:0000256" key="1">
    <source>
        <dbReference type="SAM" id="Phobius"/>
    </source>
</evidence>
<evidence type="ECO:0000313" key="3">
    <source>
        <dbReference type="EMBL" id="RZT91751.1"/>
    </source>
</evidence>
<keyword evidence="1" id="KW-0472">Membrane</keyword>
<evidence type="ECO:0000259" key="2">
    <source>
        <dbReference type="Pfam" id="PF06580"/>
    </source>
</evidence>
<dbReference type="GO" id="GO:0016020">
    <property type="term" value="C:membrane"/>
    <property type="evidence" value="ECO:0007669"/>
    <property type="project" value="InterPro"/>
</dbReference>
<name>A0A4Q7V5E2_9BACT</name>
<dbReference type="Pfam" id="PF06580">
    <property type="entry name" value="His_kinase"/>
    <property type="match status" value="1"/>
</dbReference>
<dbReference type="OrthoDB" id="9809908at2"/>
<comment type="caution">
    <text evidence="3">The sequence shown here is derived from an EMBL/GenBank/DDBJ whole genome shotgun (WGS) entry which is preliminary data.</text>
</comment>